<sequence>MPWQLGSFEPSEHFEAVKPLFEAQNTAKEKGFTPETVWALRAVKELPILLTPSDGRAPIKPDYFYISDGRARYRC</sequence>
<accession>A0ABP5H781</accession>
<dbReference type="EMBL" id="BAAAPE010000002">
    <property type="protein sequence ID" value="GAA2065021.1"/>
    <property type="molecule type" value="Genomic_DNA"/>
</dbReference>
<gene>
    <name evidence="1" type="ORF">GCM10009801_10000</name>
</gene>
<name>A0ABP5H781_9ACTN</name>
<evidence type="ECO:0000313" key="2">
    <source>
        <dbReference type="Proteomes" id="UP001500016"/>
    </source>
</evidence>
<evidence type="ECO:0000313" key="1">
    <source>
        <dbReference type="EMBL" id="GAA2065021.1"/>
    </source>
</evidence>
<keyword evidence="2" id="KW-1185">Reference proteome</keyword>
<dbReference type="Proteomes" id="UP001500016">
    <property type="component" value="Unassembled WGS sequence"/>
</dbReference>
<organism evidence="1 2">
    <name type="scientific">Streptomyces albiaxialis</name>
    <dbReference type="NCBI Taxonomy" id="329523"/>
    <lineage>
        <taxon>Bacteria</taxon>
        <taxon>Bacillati</taxon>
        <taxon>Actinomycetota</taxon>
        <taxon>Actinomycetes</taxon>
        <taxon>Kitasatosporales</taxon>
        <taxon>Streptomycetaceae</taxon>
        <taxon>Streptomyces</taxon>
    </lineage>
</organism>
<proteinExistence type="predicted"/>
<reference evidence="2" key="1">
    <citation type="journal article" date="2019" name="Int. J. Syst. Evol. Microbiol.">
        <title>The Global Catalogue of Microorganisms (GCM) 10K type strain sequencing project: providing services to taxonomists for standard genome sequencing and annotation.</title>
        <authorList>
            <consortium name="The Broad Institute Genomics Platform"/>
            <consortium name="The Broad Institute Genome Sequencing Center for Infectious Disease"/>
            <person name="Wu L."/>
            <person name="Ma J."/>
        </authorList>
    </citation>
    <scope>NUCLEOTIDE SEQUENCE [LARGE SCALE GENOMIC DNA]</scope>
    <source>
        <strain evidence="2">JCM 15478</strain>
    </source>
</reference>
<protein>
    <submittedName>
        <fullName evidence="1">Uncharacterized protein</fullName>
    </submittedName>
</protein>
<comment type="caution">
    <text evidence="1">The sequence shown here is derived from an EMBL/GenBank/DDBJ whole genome shotgun (WGS) entry which is preliminary data.</text>
</comment>